<dbReference type="Proteomes" id="UP001066276">
    <property type="component" value="Chromosome 4_2"/>
</dbReference>
<name>A0AAV7SG52_PLEWA</name>
<comment type="caution">
    <text evidence="3">The sequence shown here is derived from an EMBL/GenBank/DDBJ whole genome shotgun (WGS) entry which is preliminary data.</text>
</comment>
<dbReference type="EMBL" id="JANPWB010000008">
    <property type="protein sequence ID" value="KAJ1163010.1"/>
    <property type="molecule type" value="Genomic_DNA"/>
</dbReference>
<gene>
    <name evidence="3" type="ORF">NDU88_003473</name>
</gene>
<dbReference type="AlphaFoldDB" id="A0AAV7SG52"/>
<protein>
    <submittedName>
        <fullName evidence="3">Uncharacterized protein</fullName>
    </submittedName>
</protein>
<evidence type="ECO:0000256" key="2">
    <source>
        <dbReference type="SAM" id="MobiDB-lite"/>
    </source>
</evidence>
<feature type="region of interest" description="Disordered" evidence="2">
    <location>
        <begin position="184"/>
        <end position="211"/>
    </location>
</feature>
<feature type="coiled-coil region" evidence="1">
    <location>
        <begin position="99"/>
        <end position="139"/>
    </location>
</feature>
<evidence type="ECO:0000313" key="4">
    <source>
        <dbReference type="Proteomes" id="UP001066276"/>
    </source>
</evidence>
<keyword evidence="4" id="KW-1185">Reference proteome</keyword>
<evidence type="ECO:0000313" key="3">
    <source>
        <dbReference type="EMBL" id="KAJ1163010.1"/>
    </source>
</evidence>
<keyword evidence="1" id="KW-0175">Coiled coil</keyword>
<organism evidence="3 4">
    <name type="scientific">Pleurodeles waltl</name>
    <name type="common">Iberian ribbed newt</name>
    <dbReference type="NCBI Taxonomy" id="8319"/>
    <lineage>
        <taxon>Eukaryota</taxon>
        <taxon>Metazoa</taxon>
        <taxon>Chordata</taxon>
        <taxon>Craniata</taxon>
        <taxon>Vertebrata</taxon>
        <taxon>Euteleostomi</taxon>
        <taxon>Amphibia</taxon>
        <taxon>Batrachia</taxon>
        <taxon>Caudata</taxon>
        <taxon>Salamandroidea</taxon>
        <taxon>Salamandridae</taxon>
        <taxon>Pleurodelinae</taxon>
        <taxon>Pleurodeles</taxon>
    </lineage>
</organism>
<accession>A0AAV7SG52</accession>
<proteinExistence type="predicted"/>
<feature type="compositionally biased region" description="Polar residues" evidence="2">
    <location>
        <begin position="184"/>
        <end position="196"/>
    </location>
</feature>
<sequence length="228" mass="26530">MTNMADERAQWERTMKEVFKGAVTTNVEQQGATKGTWAATLTLLTKYMACNRVPRVLRILVMPMIGGMVRDLFEEWSTHTEKHSKKMMGTLNTHAKCHMEQQTVRIEELLKEMECIRDKQEGKTQLTKMEEHIAKQEDDIFYIKLTNFFGDKLDYQYGRIFKFAQKYESLRAKEKISTPGQINMVSSNTKVSSDPRSSADEDPNEKLDFHREMRLFRMATPQCGRGRS</sequence>
<evidence type="ECO:0000256" key="1">
    <source>
        <dbReference type="SAM" id="Coils"/>
    </source>
</evidence>
<reference evidence="3" key="1">
    <citation type="journal article" date="2022" name="bioRxiv">
        <title>Sequencing and chromosome-scale assembly of the giantPleurodeles waltlgenome.</title>
        <authorList>
            <person name="Brown T."/>
            <person name="Elewa A."/>
            <person name="Iarovenko S."/>
            <person name="Subramanian E."/>
            <person name="Araus A.J."/>
            <person name="Petzold A."/>
            <person name="Susuki M."/>
            <person name="Suzuki K.-i.T."/>
            <person name="Hayashi T."/>
            <person name="Toyoda A."/>
            <person name="Oliveira C."/>
            <person name="Osipova E."/>
            <person name="Leigh N.D."/>
            <person name="Simon A."/>
            <person name="Yun M.H."/>
        </authorList>
    </citation>
    <scope>NUCLEOTIDE SEQUENCE</scope>
    <source>
        <strain evidence="3">20211129_DDA</strain>
        <tissue evidence="3">Liver</tissue>
    </source>
</reference>